<dbReference type="Proteomes" id="UP000629287">
    <property type="component" value="Unassembled WGS sequence"/>
</dbReference>
<evidence type="ECO:0000313" key="7">
    <source>
        <dbReference type="Proteomes" id="UP000629287"/>
    </source>
</evidence>
<dbReference type="InterPro" id="IPR011010">
    <property type="entry name" value="DNA_brk_join_enz"/>
</dbReference>
<comment type="caution">
    <text evidence="6">The sequence shown here is derived from an EMBL/GenBank/DDBJ whole genome shotgun (WGS) entry which is preliminary data.</text>
</comment>
<proteinExistence type="predicted"/>
<accession>A0A8I0NY36</accession>
<sequence>MTSQLRVIEGGAVLLEPVTADPWEFQAECVEAFVASWRPRGFSPVTVENDIGLLERTLTALGRPAWDVTPEDIDRVVGDLALAGRAASTRREYVQIFKGFHRFLQVRKAVEIEAGFGVRLVCPVDEFNAARHVGDDSLAQLPPPTPERVAEFFDFLKARIATARKYGPAARDYAMFRTLYHAGLRSEEASLLDRPDIHFSRGPFGKLHIRFGKGARTSGPRPRWCPCWTASTSSCTGSSMTCGVSSPTRRSCSRTSPEVACPAGRSATACAI</sequence>
<keyword evidence="2" id="KW-0233">DNA recombination</keyword>
<dbReference type="SUPFAM" id="SSF56349">
    <property type="entry name" value="DNA breaking-rejoining enzymes"/>
    <property type="match status" value="1"/>
</dbReference>
<name>A0A8I0NY36_9ACTN</name>
<evidence type="ECO:0000256" key="3">
    <source>
        <dbReference type="PROSITE-ProRule" id="PRU01248"/>
    </source>
</evidence>
<dbReference type="InterPro" id="IPR044068">
    <property type="entry name" value="CB"/>
</dbReference>
<dbReference type="Gene3D" id="1.10.443.10">
    <property type="entry name" value="Intergrase catalytic core"/>
    <property type="match status" value="1"/>
</dbReference>
<dbReference type="AlphaFoldDB" id="A0A8I0NY36"/>
<evidence type="ECO:0000256" key="2">
    <source>
        <dbReference type="ARBA" id="ARBA00023172"/>
    </source>
</evidence>
<dbReference type="GeneID" id="86833925"/>
<dbReference type="GO" id="GO:0003677">
    <property type="term" value="F:DNA binding"/>
    <property type="evidence" value="ECO:0007669"/>
    <property type="project" value="UniProtKB-UniRule"/>
</dbReference>
<evidence type="ECO:0000313" key="6">
    <source>
        <dbReference type="EMBL" id="MBE1593934.1"/>
    </source>
</evidence>
<evidence type="ECO:0000259" key="5">
    <source>
        <dbReference type="PROSITE" id="PS51900"/>
    </source>
</evidence>
<evidence type="ECO:0000256" key="1">
    <source>
        <dbReference type="ARBA" id="ARBA00023125"/>
    </source>
</evidence>
<feature type="domain" description="Core-binding (CB)" evidence="5">
    <location>
        <begin position="24"/>
        <end position="105"/>
    </location>
</feature>
<dbReference type="PROSITE" id="PS51900">
    <property type="entry name" value="CB"/>
    <property type="match status" value="1"/>
</dbReference>
<reference evidence="6 7" key="1">
    <citation type="submission" date="2020-10" db="EMBL/GenBank/DDBJ databases">
        <title>Sequencing the genomes of 1000 actinobacteria strains.</title>
        <authorList>
            <person name="Klenk H.-P."/>
        </authorList>
    </citation>
    <scope>NUCLEOTIDE SEQUENCE [LARGE SCALE GENOMIC DNA]</scope>
    <source>
        <strain evidence="6 7">DSM 41803</strain>
    </source>
</reference>
<dbReference type="RefSeq" id="WP_233443832.1">
    <property type="nucleotide sequence ID" value="NZ_JADBGF010000001.1"/>
</dbReference>
<organism evidence="6 7">
    <name type="scientific">Streptomyces stelliscabiei</name>
    <dbReference type="NCBI Taxonomy" id="146820"/>
    <lineage>
        <taxon>Bacteria</taxon>
        <taxon>Bacillati</taxon>
        <taxon>Actinomycetota</taxon>
        <taxon>Actinomycetes</taxon>
        <taxon>Kitasatosporales</taxon>
        <taxon>Streptomycetaceae</taxon>
        <taxon>Streptomyces</taxon>
    </lineage>
</organism>
<dbReference type="GO" id="GO:0015074">
    <property type="term" value="P:DNA integration"/>
    <property type="evidence" value="ECO:0007669"/>
    <property type="project" value="InterPro"/>
</dbReference>
<keyword evidence="7" id="KW-1185">Reference proteome</keyword>
<feature type="domain" description="Tyr recombinase" evidence="4">
    <location>
        <begin position="140"/>
        <end position="272"/>
    </location>
</feature>
<protein>
    <submittedName>
        <fullName evidence="6">Integrase</fullName>
    </submittedName>
</protein>
<dbReference type="InterPro" id="IPR013762">
    <property type="entry name" value="Integrase-like_cat_sf"/>
</dbReference>
<dbReference type="InterPro" id="IPR002104">
    <property type="entry name" value="Integrase_catalytic"/>
</dbReference>
<keyword evidence="1 3" id="KW-0238">DNA-binding</keyword>
<gene>
    <name evidence="6" type="ORF">H4687_000063</name>
</gene>
<dbReference type="EMBL" id="JADBGF010000001">
    <property type="protein sequence ID" value="MBE1593934.1"/>
    <property type="molecule type" value="Genomic_DNA"/>
</dbReference>
<dbReference type="PROSITE" id="PS51898">
    <property type="entry name" value="TYR_RECOMBINASE"/>
    <property type="match status" value="1"/>
</dbReference>
<evidence type="ECO:0000259" key="4">
    <source>
        <dbReference type="PROSITE" id="PS51898"/>
    </source>
</evidence>
<dbReference type="GO" id="GO:0006310">
    <property type="term" value="P:DNA recombination"/>
    <property type="evidence" value="ECO:0007669"/>
    <property type="project" value="UniProtKB-KW"/>
</dbReference>